<keyword evidence="15" id="KW-0175">Coiled coil</keyword>
<dbReference type="EC" id="3.4.21.53" evidence="9 10"/>
<comment type="similarity">
    <text evidence="9 10 13 14">Belongs to the peptidase S16 family.</text>
</comment>
<feature type="binding site" evidence="9 12">
    <location>
        <begin position="401"/>
        <end position="408"/>
    </location>
    <ligand>
        <name>ATP</name>
        <dbReference type="ChEBI" id="CHEBI:30616"/>
    </ligand>
</feature>
<dbReference type="InterPro" id="IPR020568">
    <property type="entry name" value="Ribosomal_Su5_D2-typ_SF"/>
</dbReference>
<dbReference type="PROSITE" id="PS51786">
    <property type="entry name" value="LON_PROTEOLYTIC"/>
    <property type="match status" value="1"/>
</dbReference>
<evidence type="ECO:0000256" key="13">
    <source>
        <dbReference type="PROSITE-ProRule" id="PRU01122"/>
    </source>
</evidence>
<keyword evidence="5 9" id="KW-0378">Hydrolase</keyword>
<organism evidence="19 20">
    <name type="scientific">Caldilinea aerophila (strain DSM 14535 / JCM 11387 / NBRC 104270 / STL-6-O1)</name>
    <dbReference type="NCBI Taxonomy" id="926550"/>
    <lineage>
        <taxon>Bacteria</taxon>
        <taxon>Bacillati</taxon>
        <taxon>Chloroflexota</taxon>
        <taxon>Caldilineae</taxon>
        <taxon>Caldilineales</taxon>
        <taxon>Caldilineaceae</taxon>
        <taxon>Caldilinea</taxon>
    </lineage>
</organism>
<dbReference type="NCBIfam" id="TIGR00763">
    <property type="entry name" value="lon"/>
    <property type="match status" value="1"/>
</dbReference>
<sequence length="858" mass="97323">MDDWESGEDEVIYESEEFREQNSPIEQRSEPLISDELPVLPLRGVVVYPMMWLPLPVGQERSLRLVEDILPSNRIIALVTSKDEEIEEPAPDEVYRIGTAAQVHRVLKTPDGTMRLLVQGLERIRLLEFTQEKPYLRARIEILPESVEEGLEMEALMRAVQDLFRRLIELEPQMPDELTIMSINVEDARQLAYLVASSMRLKIEDAQAILEMDQVRNKLLRLIQLLKKEIEVLELGRKIQSEAQGEMERMQREFFLREQMRAIQKELGEEDEQTADIRELEERIAAAGMSEEAEREALHELARMRRMPIQAAEYSVIKTYLDLLVSLPWRNATVDNLDISHARKVLDEDHYGLTEIKERILEFLAVRKLRAERRRNQKEEQEDLRDKIRREREGLVLCFVGPPGVGKTSLGLSIARAMNRKFVRLALGGVRDEADIRGFRRTYIGAMPGRIIQSLRRVESRNPVFMLDEVDKLGRDFRGDPSSALLEVLDPEQNREFRDHYLDVAFDLSQVLFITTANVLDTIPPALRDRMEIIQLSSYTEDEKVNIAKGYLVPRQIKENGLRPSEVKFTDDALREIIQGYTREAGVRNLERQIGKVCRKIAAGIAAGEIKRGRTVKAKDVATYLGKRRYFDEEIDERLENPGVAIGLVWTEAGGDITFFEATRMPGAKGYILTGQLGDVMKESAQAALSYVRSRAESLGIDPDFFTHSDIHLHIPEGAIPKDGPSAGITMATALASLLTNRPVRPKLGMTGEITLRGKVLPVGGVKEKVLAAARYGLDTVILPRRNDSDLDELPEAVRKQMKFILVDTVDEVLAAALLSSEEVHAANNGQQASVSIDGNSHKARRRQLRDIRPSAVM</sequence>
<dbReference type="InterPro" id="IPR003111">
    <property type="entry name" value="Lon_prtase_N"/>
</dbReference>
<dbReference type="AlphaFoldDB" id="I0HZ29"/>
<keyword evidence="4 9" id="KW-0547">Nucleotide-binding</keyword>
<evidence type="ECO:0000256" key="8">
    <source>
        <dbReference type="ARBA" id="ARBA00023016"/>
    </source>
</evidence>
<feature type="coiled-coil region" evidence="15">
    <location>
        <begin position="361"/>
        <end position="394"/>
    </location>
</feature>
<reference evidence="19 20" key="1">
    <citation type="submission" date="2012-02" db="EMBL/GenBank/DDBJ databases">
        <title>Complete genome sequence of Caldilinea aerophila DSM 14535 (= NBRC 102666).</title>
        <authorList>
            <person name="Oguchi A."/>
            <person name="Hosoyama A."/>
            <person name="Sekine M."/>
            <person name="Fukai R."/>
            <person name="Kato Y."/>
            <person name="Nakamura S."/>
            <person name="Hanada S."/>
            <person name="Yamazaki S."/>
            <person name="Fujita N."/>
        </authorList>
    </citation>
    <scope>NUCLEOTIDE SEQUENCE [LARGE SCALE GENOMIC DNA]</scope>
    <source>
        <strain evidence="20">DSM 14535 / JCM 11387 / NBRC 104270 / STL-6-O1</strain>
    </source>
</reference>
<protein>
    <recommendedName>
        <fullName evidence="9 10">Lon protease</fullName>
        <ecNumber evidence="9 10">3.4.21.53</ecNumber>
    </recommendedName>
    <alternativeName>
        <fullName evidence="9">ATP-dependent protease La</fullName>
    </alternativeName>
</protein>
<dbReference type="Gene3D" id="1.20.58.1480">
    <property type="match status" value="1"/>
</dbReference>
<dbReference type="InterPro" id="IPR027543">
    <property type="entry name" value="Lon_bac"/>
</dbReference>
<evidence type="ECO:0000259" key="17">
    <source>
        <dbReference type="PROSITE" id="PS51786"/>
    </source>
</evidence>
<feature type="compositionally biased region" description="Polar residues" evidence="16">
    <location>
        <begin position="830"/>
        <end position="839"/>
    </location>
</feature>
<dbReference type="InterPro" id="IPR003959">
    <property type="entry name" value="ATPase_AAA_core"/>
</dbReference>
<dbReference type="SUPFAM" id="SSF52540">
    <property type="entry name" value="P-loop containing nucleoside triphosphate hydrolases"/>
    <property type="match status" value="1"/>
</dbReference>
<dbReference type="InterPro" id="IPR054594">
    <property type="entry name" value="Lon_lid"/>
</dbReference>
<dbReference type="Gene3D" id="2.30.130.40">
    <property type="entry name" value="LON domain-like"/>
    <property type="match status" value="1"/>
</dbReference>
<dbReference type="CDD" id="cd19500">
    <property type="entry name" value="RecA-like_Lon"/>
    <property type="match status" value="1"/>
</dbReference>
<dbReference type="Gene3D" id="3.30.230.10">
    <property type="match status" value="1"/>
</dbReference>
<evidence type="ECO:0000313" key="20">
    <source>
        <dbReference type="Proteomes" id="UP000007880"/>
    </source>
</evidence>
<dbReference type="PROSITE" id="PS01046">
    <property type="entry name" value="LON_SER"/>
    <property type="match status" value="1"/>
</dbReference>
<keyword evidence="6 9" id="KW-0720">Serine protease</keyword>
<dbReference type="PIRSF" id="PIRSF001174">
    <property type="entry name" value="Lon_proteas"/>
    <property type="match status" value="1"/>
</dbReference>
<dbReference type="GO" id="GO:0005737">
    <property type="term" value="C:cytoplasm"/>
    <property type="evidence" value="ECO:0007669"/>
    <property type="project" value="UniProtKB-SubCell"/>
</dbReference>
<evidence type="ECO:0000256" key="16">
    <source>
        <dbReference type="SAM" id="MobiDB-lite"/>
    </source>
</evidence>
<dbReference type="InterPro" id="IPR008269">
    <property type="entry name" value="Lon_proteolytic"/>
</dbReference>
<evidence type="ECO:0000256" key="4">
    <source>
        <dbReference type="ARBA" id="ARBA00022741"/>
    </source>
</evidence>
<comment type="function">
    <text evidence="9">ATP-dependent serine protease that mediates the selective degradation of mutant and abnormal proteins as well as certain short-lived regulatory proteins. Required for cellular homeostasis and for survival from DNA damage and developmental changes induced by stress. Degrades polypeptides processively to yield small peptide fragments that are 5 to 10 amino acids long. Binds to DNA in a double-stranded, site-specific manner.</text>
</comment>
<dbReference type="SUPFAM" id="SSF54211">
    <property type="entry name" value="Ribosomal protein S5 domain 2-like"/>
    <property type="match status" value="1"/>
</dbReference>
<dbReference type="KEGG" id="cap:CLDAP_02270"/>
<dbReference type="GO" id="GO:0034605">
    <property type="term" value="P:cellular response to heat"/>
    <property type="evidence" value="ECO:0007669"/>
    <property type="project" value="UniProtKB-UniRule"/>
</dbReference>
<feature type="active site" evidence="9 11">
    <location>
        <position position="769"/>
    </location>
</feature>
<dbReference type="Pfam" id="PF02190">
    <property type="entry name" value="LON_substr_bdg"/>
    <property type="match status" value="1"/>
</dbReference>
<dbReference type="InterPro" id="IPR008268">
    <property type="entry name" value="Peptidase_S16_AS"/>
</dbReference>
<dbReference type="InterPro" id="IPR027065">
    <property type="entry name" value="Lon_Prtase"/>
</dbReference>
<dbReference type="GO" id="GO:0004176">
    <property type="term" value="F:ATP-dependent peptidase activity"/>
    <property type="evidence" value="ECO:0007669"/>
    <property type="project" value="UniProtKB-UniRule"/>
</dbReference>
<keyword evidence="8 9" id="KW-0346">Stress response</keyword>
<dbReference type="HAMAP" id="MF_01973">
    <property type="entry name" value="lon_bact"/>
    <property type="match status" value="1"/>
</dbReference>
<dbReference type="SMART" id="SM00382">
    <property type="entry name" value="AAA"/>
    <property type="match status" value="1"/>
</dbReference>
<evidence type="ECO:0000256" key="3">
    <source>
        <dbReference type="ARBA" id="ARBA00022670"/>
    </source>
</evidence>
<feature type="domain" description="Lon N-terminal" evidence="18">
    <location>
        <begin position="37"/>
        <end position="230"/>
    </location>
</feature>
<dbReference type="Pfam" id="PF22667">
    <property type="entry name" value="Lon_lid"/>
    <property type="match status" value="1"/>
</dbReference>
<evidence type="ECO:0000256" key="1">
    <source>
        <dbReference type="ARBA" id="ARBA00004496"/>
    </source>
</evidence>
<dbReference type="InterPro" id="IPR015947">
    <property type="entry name" value="PUA-like_sf"/>
</dbReference>
<evidence type="ECO:0000256" key="11">
    <source>
        <dbReference type="PIRSR" id="PIRSR001174-1"/>
    </source>
</evidence>
<evidence type="ECO:0000256" key="14">
    <source>
        <dbReference type="RuleBase" id="RU000591"/>
    </source>
</evidence>
<dbReference type="Gene3D" id="1.10.8.60">
    <property type="match status" value="1"/>
</dbReference>
<dbReference type="PATRIC" id="fig|926550.5.peg.241"/>
<dbReference type="Pfam" id="PF05362">
    <property type="entry name" value="Lon_C"/>
    <property type="match status" value="1"/>
</dbReference>
<dbReference type="RefSeq" id="WP_014431508.1">
    <property type="nucleotide sequence ID" value="NC_017079.1"/>
</dbReference>
<feature type="region of interest" description="Disordered" evidence="16">
    <location>
        <begin position="830"/>
        <end position="858"/>
    </location>
</feature>
<evidence type="ECO:0000256" key="10">
    <source>
        <dbReference type="PIRNR" id="PIRNR001174"/>
    </source>
</evidence>
<dbReference type="GO" id="GO:0004252">
    <property type="term" value="F:serine-type endopeptidase activity"/>
    <property type="evidence" value="ECO:0007669"/>
    <property type="project" value="UniProtKB-UniRule"/>
</dbReference>
<comment type="induction">
    <text evidence="9">By heat shock.</text>
</comment>
<dbReference type="Gene3D" id="3.40.50.300">
    <property type="entry name" value="P-loop containing nucleotide triphosphate hydrolases"/>
    <property type="match status" value="1"/>
</dbReference>
<dbReference type="EMBL" id="AP012337">
    <property type="protein sequence ID" value="BAL98266.1"/>
    <property type="molecule type" value="Genomic_DNA"/>
</dbReference>
<evidence type="ECO:0000256" key="12">
    <source>
        <dbReference type="PIRSR" id="PIRSR001174-2"/>
    </source>
</evidence>
<evidence type="ECO:0000256" key="9">
    <source>
        <dbReference type="HAMAP-Rule" id="MF_01973"/>
    </source>
</evidence>
<keyword evidence="7 9" id="KW-0067">ATP-binding</keyword>
<comment type="subunit">
    <text evidence="9 10">Homohexamer. Organized in a ring with a central cavity.</text>
</comment>
<dbReference type="FunFam" id="3.40.50.300:FF:000382">
    <property type="entry name" value="Lon protease homolog 2, peroxisomal"/>
    <property type="match status" value="1"/>
</dbReference>
<dbReference type="Proteomes" id="UP000007880">
    <property type="component" value="Chromosome"/>
</dbReference>
<evidence type="ECO:0000256" key="15">
    <source>
        <dbReference type="SAM" id="Coils"/>
    </source>
</evidence>
<feature type="active site" evidence="9 11">
    <location>
        <position position="726"/>
    </location>
</feature>
<dbReference type="HOGENOM" id="CLU_004109_4_3_0"/>
<dbReference type="SUPFAM" id="SSF88697">
    <property type="entry name" value="PUA domain-like"/>
    <property type="match status" value="1"/>
</dbReference>
<dbReference type="OrthoDB" id="9803599at2"/>
<dbReference type="InterPro" id="IPR003593">
    <property type="entry name" value="AAA+_ATPase"/>
</dbReference>
<dbReference type="PANTHER" id="PTHR10046">
    <property type="entry name" value="ATP DEPENDENT LON PROTEASE FAMILY MEMBER"/>
    <property type="match status" value="1"/>
</dbReference>
<dbReference type="PRINTS" id="PR00830">
    <property type="entry name" value="ENDOLAPTASE"/>
</dbReference>
<keyword evidence="3 9" id="KW-0645">Protease</keyword>
<comment type="subcellular location">
    <subcellularLocation>
        <location evidence="1 9 10">Cytoplasm</location>
    </subcellularLocation>
</comment>
<dbReference type="eggNOG" id="COG0466">
    <property type="taxonomic scope" value="Bacteria"/>
</dbReference>
<dbReference type="SMART" id="SM00464">
    <property type="entry name" value="LON"/>
    <property type="match status" value="1"/>
</dbReference>
<dbReference type="PROSITE" id="PS51787">
    <property type="entry name" value="LON_N"/>
    <property type="match status" value="1"/>
</dbReference>
<dbReference type="InterPro" id="IPR004815">
    <property type="entry name" value="Lon_bac/euk-typ"/>
</dbReference>
<dbReference type="STRING" id="926550.CLDAP_02270"/>
<dbReference type="GO" id="GO:0043565">
    <property type="term" value="F:sequence-specific DNA binding"/>
    <property type="evidence" value="ECO:0007669"/>
    <property type="project" value="UniProtKB-UniRule"/>
</dbReference>
<feature type="compositionally biased region" description="Basic and acidic residues" evidence="16">
    <location>
        <begin position="849"/>
        <end position="858"/>
    </location>
</feature>
<evidence type="ECO:0000256" key="6">
    <source>
        <dbReference type="ARBA" id="ARBA00022825"/>
    </source>
</evidence>
<accession>I0HZ29</accession>
<keyword evidence="2 9" id="KW-0963">Cytoplasm</keyword>
<dbReference type="GO" id="GO:0006515">
    <property type="term" value="P:protein quality control for misfolded or incompletely synthesized proteins"/>
    <property type="evidence" value="ECO:0007669"/>
    <property type="project" value="UniProtKB-UniRule"/>
</dbReference>
<dbReference type="InterPro" id="IPR027417">
    <property type="entry name" value="P-loop_NTPase"/>
</dbReference>
<dbReference type="GO" id="GO:0005524">
    <property type="term" value="F:ATP binding"/>
    <property type="evidence" value="ECO:0007669"/>
    <property type="project" value="UniProtKB-UniRule"/>
</dbReference>
<dbReference type="InterPro" id="IPR014721">
    <property type="entry name" value="Ribsml_uS5_D2-typ_fold_subgr"/>
</dbReference>
<dbReference type="Pfam" id="PF00004">
    <property type="entry name" value="AAA"/>
    <property type="match status" value="1"/>
</dbReference>
<gene>
    <name evidence="9 19" type="primary">lon</name>
    <name evidence="19" type="ordered locus">CLDAP_02270</name>
</gene>
<dbReference type="GO" id="GO:0016887">
    <property type="term" value="F:ATP hydrolysis activity"/>
    <property type="evidence" value="ECO:0007669"/>
    <property type="project" value="UniProtKB-UniRule"/>
</dbReference>
<evidence type="ECO:0000256" key="2">
    <source>
        <dbReference type="ARBA" id="ARBA00022490"/>
    </source>
</evidence>
<proteinExistence type="evidence at transcript level"/>
<dbReference type="InterPro" id="IPR046336">
    <property type="entry name" value="Lon_prtase_N_sf"/>
</dbReference>
<evidence type="ECO:0000259" key="18">
    <source>
        <dbReference type="PROSITE" id="PS51787"/>
    </source>
</evidence>
<feature type="domain" description="Lon proteolytic" evidence="17">
    <location>
        <begin position="639"/>
        <end position="820"/>
    </location>
</feature>
<name>I0HZ29_CALAS</name>
<evidence type="ECO:0000313" key="19">
    <source>
        <dbReference type="EMBL" id="BAL98266.1"/>
    </source>
</evidence>
<dbReference type="Gene3D" id="1.20.5.5270">
    <property type="match status" value="1"/>
</dbReference>
<evidence type="ECO:0000256" key="5">
    <source>
        <dbReference type="ARBA" id="ARBA00022801"/>
    </source>
</evidence>
<dbReference type="FunFam" id="1.20.5.5270:FF:000002">
    <property type="entry name" value="Lon protease homolog"/>
    <property type="match status" value="1"/>
</dbReference>
<evidence type="ECO:0000256" key="7">
    <source>
        <dbReference type="ARBA" id="ARBA00022840"/>
    </source>
</evidence>
<comment type="catalytic activity">
    <reaction evidence="9 10 13">
        <text>Hydrolysis of proteins in presence of ATP.</text>
        <dbReference type="EC" id="3.4.21.53"/>
    </reaction>
</comment>
<keyword evidence="20" id="KW-1185">Reference proteome</keyword>